<proteinExistence type="inferred from homology"/>
<dbReference type="CDD" id="cd02135">
    <property type="entry name" value="YdjA-like"/>
    <property type="match status" value="1"/>
</dbReference>
<feature type="domain" description="Nitroreductase" evidence="9">
    <location>
        <begin position="7"/>
        <end position="165"/>
    </location>
</feature>
<dbReference type="AlphaFoldDB" id="A0A6G3ZXF4"/>
<dbReference type="InterPro" id="IPR000415">
    <property type="entry name" value="Nitroreductase-like"/>
</dbReference>
<reference evidence="10" key="1">
    <citation type="submission" date="2020-02" db="EMBL/GenBank/DDBJ databases">
        <authorList>
            <person name="Shen X.-R."/>
            <person name="Zhang Y.-X."/>
        </authorList>
    </citation>
    <scope>NUCLEOTIDE SEQUENCE</scope>
    <source>
        <strain evidence="10">SYP-B3998</strain>
    </source>
</reference>
<dbReference type="EC" id="1.-.-.-" evidence="7"/>
<dbReference type="Pfam" id="PF00881">
    <property type="entry name" value="Nitroreductase"/>
    <property type="match status" value="1"/>
</dbReference>
<dbReference type="InterPro" id="IPR052530">
    <property type="entry name" value="NAD(P)H_nitroreductase"/>
</dbReference>
<keyword evidence="3 7" id="KW-0288">FMN</keyword>
<comment type="cofactor">
    <cofactor evidence="8">
        <name>FMN</name>
        <dbReference type="ChEBI" id="CHEBI:58210"/>
    </cofactor>
    <text evidence="8">Binds 1 FMN per subunit.</text>
</comment>
<evidence type="ECO:0000256" key="1">
    <source>
        <dbReference type="ARBA" id="ARBA00007118"/>
    </source>
</evidence>
<evidence type="ECO:0000256" key="2">
    <source>
        <dbReference type="ARBA" id="ARBA00022630"/>
    </source>
</evidence>
<dbReference type="Gene3D" id="3.40.109.10">
    <property type="entry name" value="NADH Oxidase"/>
    <property type="match status" value="1"/>
</dbReference>
<dbReference type="PANTHER" id="PTHR43821">
    <property type="entry name" value="NAD(P)H NITROREDUCTASE YDJA-RELATED"/>
    <property type="match status" value="1"/>
</dbReference>
<gene>
    <name evidence="10" type="ORF">GK047_10210</name>
</gene>
<accession>A0A6G3ZXF4</accession>
<dbReference type="PANTHER" id="PTHR43821:SF1">
    <property type="entry name" value="NAD(P)H NITROREDUCTASE YDJA-RELATED"/>
    <property type="match status" value="1"/>
</dbReference>
<dbReference type="GO" id="GO:0016491">
    <property type="term" value="F:oxidoreductase activity"/>
    <property type="evidence" value="ECO:0007669"/>
    <property type="project" value="UniProtKB-UniRule"/>
</dbReference>
<evidence type="ECO:0000256" key="8">
    <source>
        <dbReference type="PIRSR" id="PIRSR000232-1"/>
    </source>
</evidence>
<evidence type="ECO:0000313" key="10">
    <source>
        <dbReference type="EMBL" id="NEW06384.1"/>
    </source>
</evidence>
<dbReference type="SUPFAM" id="SSF55469">
    <property type="entry name" value="FMN-dependent nitroreductase-like"/>
    <property type="match status" value="1"/>
</dbReference>
<organism evidence="10">
    <name type="scientific">Paenibacillus sp. SYP-B3998</name>
    <dbReference type="NCBI Taxonomy" id="2678564"/>
    <lineage>
        <taxon>Bacteria</taxon>
        <taxon>Bacillati</taxon>
        <taxon>Bacillota</taxon>
        <taxon>Bacilli</taxon>
        <taxon>Bacillales</taxon>
        <taxon>Paenibacillaceae</taxon>
        <taxon>Paenibacillus</taxon>
    </lineage>
</organism>
<evidence type="ECO:0000256" key="4">
    <source>
        <dbReference type="ARBA" id="ARBA00022857"/>
    </source>
</evidence>
<dbReference type="InterPro" id="IPR029479">
    <property type="entry name" value="Nitroreductase"/>
</dbReference>
<comment type="caution">
    <text evidence="10">The sequence shown here is derived from an EMBL/GenBank/DDBJ whole genome shotgun (WGS) entry which is preliminary data.</text>
</comment>
<evidence type="ECO:0000256" key="6">
    <source>
        <dbReference type="ARBA" id="ARBA00023027"/>
    </source>
</evidence>
<dbReference type="RefSeq" id="WP_163945103.1">
    <property type="nucleotide sequence ID" value="NZ_JAAIKC010000002.1"/>
</dbReference>
<dbReference type="EMBL" id="JAAIKC010000002">
    <property type="protein sequence ID" value="NEW06384.1"/>
    <property type="molecule type" value="Genomic_DNA"/>
</dbReference>
<evidence type="ECO:0000256" key="5">
    <source>
        <dbReference type="ARBA" id="ARBA00023002"/>
    </source>
</evidence>
<sequence length="188" mass="21697">MELFQLLRERRSVHSFEDRPVSPDLVIEILDTAVWVPNYHMTQPWRFIVTYGEGRKKLAEAVRSLKENREVDPSKKKEVGERFYKKIMAIPMFMTVLMKEDSDPIVREEDYASTSCVIHNFSLLAWEKGIGLIWETYGWLQDPTFREAMGIQPGEKAIGNLHIGYPAQIPAAKDRIPAAQLVTLYNEA</sequence>
<keyword evidence="4 7" id="KW-0521">NADP</keyword>
<keyword evidence="2 7" id="KW-0285">Flavoprotein</keyword>
<evidence type="ECO:0000259" key="9">
    <source>
        <dbReference type="Pfam" id="PF00881"/>
    </source>
</evidence>
<feature type="binding site" description="in other chain" evidence="8">
    <location>
        <begin position="134"/>
        <end position="136"/>
    </location>
    <ligand>
        <name>FMN</name>
        <dbReference type="ChEBI" id="CHEBI:58210"/>
        <note>ligand shared between dimeric partners</note>
    </ligand>
</feature>
<keyword evidence="6 7" id="KW-0520">NAD</keyword>
<evidence type="ECO:0000256" key="3">
    <source>
        <dbReference type="ARBA" id="ARBA00022643"/>
    </source>
</evidence>
<evidence type="ECO:0000256" key="7">
    <source>
        <dbReference type="PIRNR" id="PIRNR000232"/>
    </source>
</evidence>
<comment type="similarity">
    <text evidence="1 7">Belongs to the nitroreductase family.</text>
</comment>
<dbReference type="PIRSF" id="PIRSF000232">
    <property type="entry name" value="YdjA"/>
    <property type="match status" value="1"/>
</dbReference>
<name>A0A6G3ZXF4_9BACL</name>
<keyword evidence="5 7" id="KW-0560">Oxidoreductase</keyword>
<protein>
    <recommendedName>
        <fullName evidence="7">Putative NAD(P)H nitroreductase</fullName>
        <ecNumber evidence="7">1.-.-.-</ecNumber>
    </recommendedName>
</protein>
<feature type="binding site" description="in other chain" evidence="8">
    <location>
        <begin position="10"/>
        <end position="12"/>
    </location>
    <ligand>
        <name>FMN</name>
        <dbReference type="ChEBI" id="CHEBI:58210"/>
        <note>ligand shared between dimeric partners</note>
    </ligand>
</feature>
<dbReference type="InterPro" id="IPR026021">
    <property type="entry name" value="YdjA-like"/>
</dbReference>